<name>A0ABP1SAN5_9HEXA</name>
<dbReference type="EMBL" id="CAXLJM020000174">
    <property type="protein sequence ID" value="CAL8148721.1"/>
    <property type="molecule type" value="Genomic_DNA"/>
</dbReference>
<proteinExistence type="predicted"/>
<sequence length="222" mass="25108">MESAAERRLVSKNDVRSMDEILKNAAAFQAGFTYEITSSRTLTFKGEEITMGISKSPTGLATHSYSVQYMINMSGEIVGDVFMCLQEKGGRIGPIVQQNLPSVPNVTLICRKSGKLTRSLFAYFLDKVVLASVKEDFVLVLDSWNGQTNATDYQNRFGVNDSPNCQLKIIPKRCTSICQPVDTTFHRQLNYFARRLYEEFFLFYSADIHPADELTTRNNIDR</sequence>
<reference evidence="2 3" key="1">
    <citation type="submission" date="2024-08" db="EMBL/GenBank/DDBJ databases">
        <authorList>
            <person name="Cucini C."/>
            <person name="Frati F."/>
        </authorList>
    </citation>
    <scope>NUCLEOTIDE SEQUENCE [LARGE SCALE GENOMIC DNA]</scope>
</reference>
<accession>A0ABP1SAN5</accession>
<comment type="caution">
    <text evidence="2">The sequence shown here is derived from an EMBL/GenBank/DDBJ whole genome shotgun (WGS) entry which is preliminary data.</text>
</comment>
<protein>
    <recommendedName>
        <fullName evidence="1">DDE-1 domain-containing protein</fullName>
    </recommendedName>
</protein>
<dbReference type="Pfam" id="PF03184">
    <property type="entry name" value="DDE_1"/>
    <property type="match status" value="1"/>
</dbReference>
<gene>
    <name evidence="2" type="ORF">ODALV1_LOCUS31512</name>
</gene>
<dbReference type="InterPro" id="IPR004875">
    <property type="entry name" value="DDE_SF_endonuclease_dom"/>
</dbReference>
<dbReference type="Proteomes" id="UP001642540">
    <property type="component" value="Unassembled WGS sequence"/>
</dbReference>
<organism evidence="2 3">
    <name type="scientific">Orchesella dallaii</name>
    <dbReference type="NCBI Taxonomy" id="48710"/>
    <lineage>
        <taxon>Eukaryota</taxon>
        <taxon>Metazoa</taxon>
        <taxon>Ecdysozoa</taxon>
        <taxon>Arthropoda</taxon>
        <taxon>Hexapoda</taxon>
        <taxon>Collembola</taxon>
        <taxon>Entomobryomorpha</taxon>
        <taxon>Entomobryoidea</taxon>
        <taxon>Orchesellidae</taxon>
        <taxon>Orchesellinae</taxon>
        <taxon>Orchesella</taxon>
    </lineage>
</organism>
<evidence type="ECO:0000259" key="1">
    <source>
        <dbReference type="Pfam" id="PF03184"/>
    </source>
</evidence>
<keyword evidence="3" id="KW-1185">Reference proteome</keyword>
<feature type="domain" description="DDE-1" evidence="1">
    <location>
        <begin position="100"/>
        <end position="195"/>
    </location>
</feature>
<evidence type="ECO:0000313" key="2">
    <source>
        <dbReference type="EMBL" id="CAL8148721.1"/>
    </source>
</evidence>
<evidence type="ECO:0000313" key="3">
    <source>
        <dbReference type="Proteomes" id="UP001642540"/>
    </source>
</evidence>